<accession>A0A0K8R717</accession>
<dbReference type="GO" id="GO:0005758">
    <property type="term" value="C:mitochondrial intermembrane space"/>
    <property type="evidence" value="ECO:0007669"/>
    <property type="project" value="TreeGrafter"/>
</dbReference>
<evidence type="ECO:0000256" key="5">
    <source>
        <dbReference type="PIRSR" id="PIRSR627179-50"/>
    </source>
</evidence>
<dbReference type="Gene3D" id="1.10.287.1130">
    <property type="entry name" value="CytochromE C oxidase copper chaperone"/>
    <property type="match status" value="1"/>
</dbReference>
<proteinExistence type="evidence at transcript level"/>
<evidence type="ECO:0000256" key="1">
    <source>
        <dbReference type="ARBA" id="ARBA00004173"/>
    </source>
</evidence>
<dbReference type="SUPFAM" id="SSF47072">
    <property type="entry name" value="Cysteine alpha-hairpin motif"/>
    <property type="match status" value="1"/>
</dbReference>
<dbReference type="AlphaFoldDB" id="A0A0K8R717"/>
<feature type="disulfide bond" evidence="5">
    <location>
        <begin position="17"/>
        <end position="28"/>
    </location>
</feature>
<evidence type="ECO:0000313" key="6">
    <source>
        <dbReference type="EMBL" id="JAA66957.1"/>
    </source>
</evidence>
<dbReference type="GO" id="GO:0016757">
    <property type="term" value="F:glycosyltransferase activity"/>
    <property type="evidence" value="ECO:0007669"/>
    <property type="project" value="UniProtKB-KW"/>
</dbReference>
<comment type="similarity">
    <text evidence="2">Belongs to the CMC4 family.</text>
</comment>
<keyword evidence="6" id="KW-0328">Glycosyltransferase</keyword>
<dbReference type="PROSITE" id="PS51808">
    <property type="entry name" value="CHCH"/>
    <property type="match status" value="1"/>
</dbReference>
<dbReference type="InterPro" id="IPR027179">
    <property type="entry name" value="CMC4"/>
</dbReference>
<comment type="subcellular location">
    <subcellularLocation>
        <location evidence="1">Mitochondrion</location>
    </subcellularLocation>
</comment>
<evidence type="ECO:0000256" key="2">
    <source>
        <dbReference type="ARBA" id="ARBA00009858"/>
    </source>
</evidence>
<dbReference type="EMBL" id="GADI01006851">
    <property type="protein sequence ID" value="JAA66957.1"/>
    <property type="molecule type" value="mRNA"/>
</dbReference>
<keyword evidence="4 5" id="KW-1015">Disulfide bond</keyword>
<reference evidence="6" key="1">
    <citation type="submission" date="2012-12" db="EMBL/GenBank/DDBJ databases">
        <title>Identification and characterization of a phenylalanine ammonia-lyase gene family in Isatis indigotica Fort.</title>
        <authorList>
            <person name="Liu Q."/>
            <person name="Chen J."/>
            <person name="Zhou X."/>
            <person name="Di P."/>
            <person name="Xiao Y."/>
            <person name="Xuan H."/>
            <person name="Zhang L."/>
            <person name="Chen W."/>
        </authorList>
    </citation>
    <scope>NUCLEOTIDE SEQUENCE</scope>
    <source>
        <tissue evidence="6">Salivary gland</tissue>
    </source>
</reference>
<dbReference type="Pfam" id="PF08991">
    <property type="entry name" value="CMC4"/>
    <property type="match status" value="1"/>
</dbReference>
<dbReference type="InterPro" id="IPR009069">
    <property type="entry name" value="Cys_alpha_HP_mot_SF"/>
</dbReference>
<name>A0A0K8R717_IXORI</name>
<organism evidence="6">
    <name type="scientific">Ixodes ricinus</name>
    <name type="common">Common tick</name>
    <name type="synonym">Acarus ricinus</name>
    <dbReference type="NCBI Taxonomy" id="34613"/>
    <lineage>
        <taxon>Eukaryota</taxon>
        <taxon>Metazoa</taxon>
        <taxon>Ecdysozoa</taxon>
        <taxon>Arthropoda</taxon>
        <taxon>Chelicerata</taxon>
        <taxon>Arachnida</taxon>
        <taxon>Acari</taxon>
        <taxon>Parasitiformes</taxon>
        <taxon>Ixodida</taxon>
        <taxon>Ixodoidea</taxon>
        <taxon>Ixodidae</taxon>
        <taxon>Ixodinae</taxon>
        <taxon>Ixodes</taxon>
    </lineage>
</organism>
<sequence>MKAVDPCQKEACAIQKCLQEHDYQEDACVKFIKEMLKCCEKWREMSGCCSGFLKDEASKKAKGELKSKT</sequence>
<keyword evidence="3" id="KW-0496">Mitochondrion</keyword>
<dbReference type="PANTHER" id="PTHR15590:SF0">
    <property type="entry name" value="CX9C MOTIF-CONTAINING PROTEIN 4"/>
    <property type="match status" value="1"/>
</dbReference>
<protein>
    <submittedName>
        <fullName evidence="6">Putative gpi mannosyltransferase</fullName>
    </submittedName>
</protein>
<keyword evidence="6" id="KW-0808">Transferase</keyword>
<feature type="disulfide bond" evidence="5">
    <location>
        <begin position="7"/>
        <end position="38"/>
    </location>
</feature>
<evidence type="ECO:0000256" key="3">
    <source>
        <dbReference type="ARBA" id="ARBA00023128"/>
    </source>
</evidence>
<dbReference type="PANTHER" id="PTHR15590">
    <property type="entry name" value="CX9C MOTIF-CONTAINING PROTEIN 4"/>
    <property type="match status" value="1"/>
</dbReference>
<evidence type="ECO:0000256" key="4">
    <source>
        <dbReference type="ARBA" id="ARBA00023157"/>
    </source>
</evidence>
<feature type="disulfide bond" evidence="5">
    <location>
        <begin position="39"/>
        <end position="49"/>
    </location>
</feature>